<dbReference type="RefSeq" id="WP_068525950.1">
    <property type="nucleotide sequence ID" value="NZ_CBDRGN010000002.1"/>
</dbReference>
<protein>
    <submittedName>
        <fullName evidence="2">Uncharacterized protein</fullName>
    </submittedName>
</protein>
<feature type="transmembrane region" description="Helical" evidence="1">
    <location>
        <begin position="132"/>
        <end position="153"/>
    </location>
</feature>
<keyword evidence="1" id="KW-0812">Transmembrane</keyword>
<dbReference type="OrthoDB" id="4774180at2"/>
<feature type="transmembrane region" description="Helical" evidence="1">
    <location>
        <begin position="90"/>
        <end position="112"/>
    </location>
</feature>
<keyword evidence="3" id="KW-1185">Reference proteome</keyword>
<organism evidence="2 3">
    <name type="scientific">Tsukamurella tyrosinosolvens</name>
    <dbReference type="NCBI Taxonomy" id="57704"/>
    <lineage>
        <taxon>Bacteria</taxon>
        <taxon>Bacillati</taxon>
        <taxon>Actinomycetota</taxon>
        <taxon>Actinomycetes</taxon>
        <taxon>Mycobacteriales</taxon>
        <taxon>Tsukamurellaceae</taxon>
        <taxon>Tsukamurella</taxon>
    </lineage>
</organism>
<dbReference type="STRING" id="57704.SAMN04489793_5239"/>
<accession>A0A1H5BW05</accession>
<keyword evidence="1" id="KW-1133">Transmembrane helix</keyword>
<gene>
    <name evidence="2" type="ORF">SAMN04489793_5239</name>
</gene>
<name>A0A1H5BW05_TSUTY</name>
<evidence type="ECO:0000313" key="2">
    <source>
        <dbReference type="EMBL" id="SED58274.1"/>
    </source>
</evidence>
<dbReference type="KEGG" id="tsm:ASU32_22380"/>
<proteinExistence type="predicted"/>
<evidence type="ECO:0000256" key="1">
    <source>
        <dbReference type="SAM" id="Phobius"/>
    </source>
</evidence>
<keyword evidence="1" id="KW-0472">Membrane</keyword>
<dbReference type="EMBL" id="FNSA01000003">
    <property type="protein sequence ID" value="SED58274.1"/>
    <property type="molecule type" value="Genomic_DNA"/>
</dbReference>
<dbReference type="AlphaFoldDB" id="A0A1H5BW05"/>
<feature type="transmembrane region" description="Helical" evidence="1">
    <location>
        <begin position="12"/>
        <end position="39"/>
    </location>
</feature>
<dbReference type="Proteomes" id="UP000182241">
    <property type="component" value="Unassembled WGS sequence"/>
</dbReference>
<sequence length="166" mass="17415">MASVRRPGAMWLWVLVSLAAGAGAIALYVTAIIQCSALLGTTGYPGNFPASPLGVRTITILIIAIAGLVAVAAMAFTGLFALFGQRWATMLYGLAAFVSFLLAAASVLLGNARDYTDPVSRFGVDHNGAPLAGLPMWGALIVMFLMLFSLALTRPVYRYAVERSGS</sequence>
<feature type="transmembrane region" description="Helical" evidence="1">
    <location>
        <begin position="59"/>
        <end position="83"/>
    </location>
</feature>
<evidence type="ECO:0000313" key="3">
    <source>
        <dbReference type="Proteomes" id="UP000182241"/>
    </source>
</evidence>
<dbReference type="GeneID" id="300996523"/>
<reference evidence="3" key="1">
    <citation type="submission" date="2016-10" db="EMBL/GenBank/DDBJ databases">
        <authorList>
            <person name="Varghese N."/>
            <person name="Submissions S."/>
        </authorList>
    </citation>
    <scope>NUCLEOTIDE SEQUENCE [LARGE SCALE GENOMIC DNA]</scope>
    <source>
        <strain evidence="3">DSM 44234</strain>
    </source>
</reference>